<feature type="signal peptide" evidence="1">
    <location>
        <begin position="1"/>
        <end position="23"/>
    </location>
</feature>
<dbReference type="Proteomes" id="UP001597340">
    <property type="component" value="Unassembled WGS sequence"/>
</dbReference>
<sequence length="105" mass="10722">MKKKLTILSLALAITAFSTVSLSASYASDYDVSSGNSSPLISANANGAAVEPQAIASLARKAVQVGKAAYEANKDALREATRLGSLLGTGVSSSDVENADVIFDK</sequence>
<protein>
    <submittedName>
        <fullName evidence="2">Uncharacterized protein</fullName>
    </submittedName>
</protein>
<evidence type="ECO:0000256" key="1">
    <source>
        <dbReference type="SAM" id="SignalP"/>
    </source>
</evidence>
<dbReference type="RefSeq" id="WP_013372457.1">
    <property type="nucleotide sequence ID" value="NZ_JAFFQR010000112.1"/>
</dbReference>
<comment type="caution">
    <text evidence="2">The sequence shown here is derived from an EMBL/GenBank/DDBJ whole genome shotgun (WGS) entry which is preliminary data.</text>
</comment>
<evidence type="ECO:0000313" key="2">
    <source>
        <dbReference type="EMBL" id="MFD1460673.1"/>
    </source>
</evidence>
<dbReference type="EMBL" id="JBHTNZ010000003">
    <property type="protein sequence ID" value="MFD1460673.1"/>
    <property type="molecule type" value="Genomic_DNA"/>
</dbReference>
<feature type="chain" id="PRO_5045458166" evidence="1">
    <location>
        <begin position="24"/>
        <end position="105"/>
    </location>
</feature>
<reference evidence="3" key="1">
    <citation type="journal article" date="2019" name="Int. J. Syst. Evol. Microbiol.">
        <title>The Global Catalogue of Microorganisms (GCM) 10K type strain sequencing project: providing services to taxonomists for standard genome sequencing and annotation.</title>
        <authorList>
            <consortium name="The Broad Institute Genomics Platform"/>
            <consortium name="The Broad Institute Genome Sequencing Center for Infectious Disease"/>
            <person name="Wu L."/>
            <person name="Ma J."/>
        </authorList>
    </citation>
    <scope>NUCLEOTIDE SEQUENCE [LARGE SCALE GENOMIC DNA]</scope>
    <source>
        <strain evidence="3">CCM 9147</strain>
    </source>
</reference>
<name>A0ABW4D9L2_9BACL</name>
<gene>
    <name evidence="2" type="ORF">ACFQ5D_04260</name>
</gene>
<proteinExistence type="predicted"/>
<evidence type="ECO:0000313" key="3">
    <source>
        <dbReference type="Proteomes" id="UP001597340"/>
    </source>
</evidence>
<organism evidence="2 3">
    <name type="scientific">Paenibacillus farraposensis</name>
    <dbReference type="NCBI Taxonomy" id="2807095"/>
    <lineage>
        <taxon>Bacteria</taxon>
        <taxon>Bacillati</taxon>
        <taxon>Bacillota</taxon>
        <taxon>Bacilli</taxon>
        <taxon>Bacillales</taxon>
        <taxon>Paenibacillaceae</taxon>
        <taxon>Paenibacillus</taxon>
    </lineage>
</organism>
<keyword evidence="1" id="KW-0732">Signal</keyword>
<accession>A0ABW4D9L2</accession>
<keyword evidence="3" id="KW-1185">Reference proteome</keyword>